<name>A0AAV7R250_PLEWA</name>
<evidence type="ECO:0000256" key="1">
    <source>
        <dbReference type="SAM" id="MobiDB-lite"/>
    </source>
</evidence>
<keyword evidence="2" id="KW-1133">Transmembrane helix</keyword>
<organism evidence="3 4">
    <name type="scientific">Pleurodeles waltl</name>
    <name type="common">Iberian ribbed newt</name>
    <dbReference type="NCBI Taxonomy" id="8319"/>
    <lineage>
        <taxon>Eukaryota</taxon>
        <taxon>Metazoa</taxon>
        <taxon>Chordata</taxon>
        <taxon>Craniata</taxon>
        <taxon>Vertebrata</taxon>
        <taxon>Euteleostomi</taxon>
        <taxon>Amphibia</taxon>
        <taxon>Batrachia</taxon>
        <taxon>Caudata</taxon>
        <taxon>Salamandroidea</taxon>
        <taxon>Salamandridae</taxon>
        <taxon>Pleurodelinae</taxon>
        <taxon>Pleurodeles</taxon>
    </lineage>
</organism>
<keyword evidence="4" id="KW-1185">Reference proteome</keyword>
<dbReference type="AlphaFoldDB" id="A0AAV7R250"/>
<comment type="caution">
    <text evidence="3">The sequence shown here is derived from an EMBL/GenBank/DDBJ whole genome shotgun (WGS) entry which is preliminary data.</text>
</comment>
<feature type="transmembrane region" description="Helical" evidence="2">
    <location>
        <begin position="62"/>
        <end position="87"/>
    </location>
</feature>
<gene>
    <name evidence="3" type="ORF">NDU88_013122</name>
</gene>
<proteinExistence type="predicted"/>
<dbReference type="EMBL" id="JANPWB010000010">
    <property type="protein sequence ID" value="KAJ1146864.1"/>
    <property type="molecule type" value="Genomic_DNA"/>
</dbReference>
<sequence>MGGVINSCYGPAGNNPLKTRSTAGDISYLKRLDKAGLHSLRSATNRCSVVPSVEEASDALPAWAIILAALASILGMFLLLCVACLLVSTLLAVKIGAYDTCVYVPHLAFGLRESWRNMSQRHNDQEMTSTRSPGPGPLQE</sequence>
<keyword evidence="2" id="KW-0472">Membrane</keyword>
<dbReference type="Proteomes" id="UP001066276">
    <property type="component" value="Chromosome 6"/>
</dbReference>
<reference evidence="3" key="1">
    <citation type="journal article" date="2022" name="bioRxiv">
        <title>Sequencing and chromosome-scale assembly of the giantPleurodeles waltlgenome.</title>
        <authorList>
            <person name="Brown T."/>
            <person name="Elewa A."/>
            <person name="Iarovenko S."/>
            <person name="Subramanian E."/>
            <person name="Araus A.J."/>
            <person name="Petzold A."/>
            <person name="Susuki M."/>
            <person name="Suzuki K.-i.T."/>
            <person name="Hayashi T."/>
            <person name="Toyoda A."/>
            <person name="Oliveira C."/>
            <person name="Osipova E."/>
            <person name="Leigh N.D."/>
            <person name="Simon A."/>
            <person name="Yun M.H."/>
        </authorList>
    </citation>
    <scope>NUCLEOTIDE SEQUENCE</scope>
    <source>
        <strain evidence="3">20211129_DDA</strain>
        <tissue evidence="3">Liver</tissue>
    </source>
</reference>
<evidence type="ECO:0000256" key="2">
    <source>
        <dbReference type="SAM" id="Phobius"/>
    </source>
</evidence>
<protein>
    <submittedName>
        <fullName evidence="3">Uncharacterized protein</fullName>
    </submittedName>
</protein>
<keyword evidence="2" id="KW-0812">Transmembrane</keyword>
<accession>A0AAV7R250</accession>
<evidence type="ECO:0000313" key="3">
    <source>
        <dbReference type="EMBL" id="KAJ1146864.1"/>
    </source>
</evidence>
<feature type="compositionally biased region" description="Polar residues" evidence="1">
    <location>
        <begin position="120"/>
        <end position="132"/>
    </location>
</feature>
<evidence type="ECO:0000313" key="4">
    <source>
        <dbReference type="Proteomes" id="UP001066276"/>
    </source>
</evidence>
<feature type="region of interest" description="Disordered" evidence="1">
    <location>
        <begin position="120"/>
        <end position="140"/>
    </location>
</feature>